<dbReference type="SUPFAM" id="SSF48097">
    <property type="entry name" value="Regulator of G-protein signaling, RGS"/>
    <property type="match status" value="1"/>
</dbReference>
<dbReference type="Pfam" id="PF08628">
    <property type="entry name" value="Nexin_C"/>
    <property type="match status" value="1"/>
</dbReference>
<evidence type="ECO:0000259" key="4">
    <source>
        <dbReference type="PROSITE" id="PS50195"/>
    </source>
</evidence>
<dbReference type="Pfam" id="PF00787">
    <property type="entry name" value="PX"/>
    <property type="match status" value="1"/>
</dbReference>
<evidence type="ECO:0000259" key="3">
    <source>
        <dbReference type="PROSITE" id="PS50132"/>
    </source>
</evidence>
<organism evidence="6 7">
    <name type="scientific">Biomphalaria glabrata</name>
    <name type="common">Bloodfluke planorb</name>
    <name type="synonym">Freshwater snail</name>
    <dbReference type="NCBI Taxonomy" id="6526"/>
    <lineage>
        <taxon>Eukaryota</taxon>
        <taxon>Metazoa</taxon>
        <taxon>Spiralia</taxon>
        <taxon>Lophotrochozoa</taxon>
        <taxon>Mollusca</taxon>
        <taxon>Gastropoda</taxon>
        <taxon>Heterobranchia</taxon>
        <taxon>Euthyneura</taxon>
        <taxon>Panpulmonata</taxon>
        <taxon>Hygrophila</taxon>
        <taxon>Lymnaeoidea</taxon>
        <taxon>Planorbidae</taxon>
        <taxon>Biomphalaria</taxon>
    </lineage>
</organism>
<dbReference type="InterPro" id="IPR044926">
    <property type="entry name" value="RGS_subdomain_2"/>
</dbReference>
<dbReference type="OrthoDB" id="5772781at2759"/>
<protein>
    <submittedName>
        <fullName evidence="7">Sorting nexin-13-like isoform X1</fullName>
    </submittedName>
</protein>
<gene>
    <name evidence="7" type="primary">LOC106054285</name>
</gene>
<dbReference type="InterPro" id="IPR003114">
    <property type="entry name" value="Phox_assoc"/>
</dbReference>
<dbReference type="InterPro" id="IPR036871">
    <property type="entry name" value="PX_dom_sf"/>
</dbReference>
<dbReference type="InterPro" id="IPR001683">
    <property type="entry name" value="PX_dom"/>
</dbReference>
<proteinExistence type="inferred from homology"/>
<feature type="domain" description="PX" evidence="4">
    <location>
        <begin position="581"/>
        <end position="702"/>
    </location>
</feature>
<dbReference type="SMART" id="SM00315">
    <property type="entry name" value="RGS"/>
    <property type="match status" value="1"/>
</dbReference>
<dbReference type="GO" id="GO:0035091">
    <property type="term" value="F:phosphatidylinositol binding"/>
    <property type="evidence" value="ECO:0007669"/>
    <property type="project" value="InterPro"/>
</dbReference>
<dbReference type="GeneID" id="106054285"/>
<evidence type="ECO:0000259" key="5">
    <source>
        <dbReference type="PROSITE" id="PS51207"/>
    </source>
</evidence>
<dbReference type="PANTHER" id="PTHR22775">
    <property type="entry name" value="SORTING NEXIN"/>
    <property type="match status" value="1"/>
</dbReference>
<dbReference type="SMART" id="SM00312">
    <property type="entry name" value="PX"/>
    <property type="match status" value="1"/>
</dbReference>
<dbReference type="InterPro" id="IPR036305">
    <property type="entry name" value="RGS_sf"/>
</dbReference>
<evidence type="ECO:0000256" key="2">
    <source>
        <dbReference type="SAM" id="MobiDB-lite"/>
    </source>
</evidence>
<comment type="similarity">
    <text evidence="1">Belongs to the sorting nexin family.</text>
</comment>
<feature type="domain" description="RGS" evidence="3">
    <location>
        <begin position="369"/>
        <end position="507"/>
    </location>
</feature>
<evidence type="ECO:0000313" key="7">
    <source>
        <dbReference type="RefSeq" id="XP_055874294.1"/>
    </source>
</evidence>
<dbReference type="PROSITE" id="PS50195">
    <property type="entry name" value="PX"/>
    <property type="match status" value="1"/>
</dbReference>
<dbReference type="Gene3D" id="1.10.167.10">
    <property type="entry name" value="Regulator of G-protein Signalling 4, domain 2"/>
    <property type="match status" value="1"/>
</dbReference>
<reference evidence="7" key="1">
    <citation type="submission" date="2025-08" db="UniProtKB">
        <authorList>
            <consortium name="RefSeq"/>
        </authorList>
    </citation>
    <scope>IDENTIFICATION</scope>
</reference>
<dbReference type="PROSITE" id="PS51207">
    <property type="entry name" value="PXA"/>
    <property type="match status" value="1"/>
</dbReference>
<evidence type="ECO:0000256" key="1">
    <source>
        <dbReference type="ARBA" id="ARBA00010883"/>
    </source>
</evidence>
<dbReference type="Pfam" id="PF02194">
    <property type="entry name" value="PXA"/>
    <property type="match status" value="1"/>
</dbReference>
<sequence>MSPTSNALLWLLLGVSLFFVTFGEYAIFIGLCGLAFLAGTLVIIYNFGKQATELDMPEISLVVGQLGHGGIEKVKSAMEPTTKIKNFDKRMTGASVIDDVLKEVLQFAVKDYIKTWYRQISDHDSFLVDIWQCVQKVIITFSNRSKEIDWMPYFTQQLVDDFASHIRLYRRAAEKTGTAKTEDNAIALENAFFDMEVEMENNMCRDLVCLDPQAERQYLQDLSEVLLYLLLPKEDFHNKPFRYIVREVLVNGIFMPTIDLLSDPDYINQYIVWMCYETSFTRETFLTVIRCSDCMEELEAVKEMVDSDIAKWRSKDTGGSDDTTIKQNLNSLMFLKNACEMRMRRLKSGPVSADQIIEPENLRNLYVLSLDEIFSNNFALQSFIEYVTSRNGQQYLYFYLNVEGFRAAAEQQISEMQKQSLTSVTSLEPDLEPLRNAAKIIFDQYLSEKATSRLKIEPEFIKDAVQKLKSKMLSEDTFDLVQARVYQILHMSYYEDFLQSTSYQKLLGELGLNSTSAKAEEGDNLSYRSIEDDGAAAGSECSMGSTEDLLDPQLEDIGSDTVSIGSGSSATSVGSPSADAYMQVTVTNSGVLTEKNGKSYAIFFITVKKKDPYSEQEDGWDVYRRYSDFHDLHMILTEKFPELVIPSLPSKTIVKNMSESFLEKRRKDLDKYLRYLMKPDLIQNVSGLEDLMNHFLHNSVWEKHKSEFSRKMDTIVHPLKKGIGDGLGKVFTQRNIDQSKSREIMNQMKVGAGLDPEAGENIPLRIMLLMMDEVFDLRHKNQWLRRRIVAILRQLIKATFGDKINRKIVEHVDLMTSAEQMAEYILAFKNSFWPNGVLAEPRQPRDEATKMRTKVLCKAKMLGSVPDEVRTLMGTDAVRMGVARVFQMFQHKTLNKRILYVVLEGVLVTLFPDNKFQAIFRKLHSRSKRAEKVLEAQKAGTSQDSQLRKRQLKR</sequence>
<dbReference type="PROSITE" id="PS50132">
    <property type="entry name" value="RGS"/>
    <property type="match status" value="1"/>
</dbReference>
<dbReference type="Pfam" id="PF00615">
    <property type="entry name" value="RGS"/>
    <property type="match status" value="1"/>
</dbReference>
<feature type="region of interest" description="Disordered" evidence="2">
    <location>
        <begin position="934"/>
        <end position="954"/>
    </location>
</feature>
<dbReference type="OMA" id="CETINNT"/>
<dbReference type="PANTHER" id="PTHR22775:SF3">
    <property type="entry name" value="SORTING NEXIN-13"/>
    <property type="match status" value="1"/>
</dbReference>
<feature type="domain" description="PXA" evidence="5">
    <location>
        <begin position="94"/>
        <end position="279"/>
    </location>
</feature>
<dbReference type="Gene3D" id="3.30.1520.10">
    <property type="entry name" value="Phox-like domain"/>
    <property type="match status" value="1"/>
</dbReference>
<dbReference type="InterPro" id="IPR013937">
    <property type="entry name" value="Sorting_nexin_C"/>
</dbReference>
<dbReference type="SUPFAM" id="SSF64268">
    <property type="entry name" value="PX domain"/>
    <property type="match status" value="1"/>
</dbReference>
<dbReference type="AlphaFoldDB" id="A0A9W2ZH69"/>
<dbReference type="Proteomes" id="UP001165740">
    <property type="component" value="Chromosome 1"/>
</dbReference>
<dbReference type="RefSeq" id="XP_055874294.1">
    <property type="nucleotide sequence ID" value="XM_056018319.1"/>
</dbReference>
<dbReference type="InterPro" id="IPR016137">
    <property type="entry name" value="RGS"/>
</dbReference>
<name>A0A9W2ZH69_BIOGL</name>
<keyword evidence="6" id="KW-1185">Reference proteome</keyword>
<accession>A0A9W2ZH69</accession>
<evidence type="ECO:0000313" key="6">
    <source>
        <dbReference type="Proteomes" id="UP001165740"/>
    </source>
</evidence>
<dbReference type="SMART" id="SM00313">
    <property type="entry name" value="PXA"/>
    <property type="match status" value="1"/>
</dbReference>
<dbReference type="GO" id="GO:0005769">
    <property type="term" value="C:early endosome"/>
    <property type="evidence" value="ECO:0007669"/>
    <property type="project" value="TreeGrafter"/>
</dbReference>